<gene>
    <name evidence="10" type="ORF">PV06_03737</name>
</gene>
<feature type="transmembrane region" description="Helical" evidence="8">
    <location>
        <begin position="147"/>
        <end position="170"/>
    </location>
</feature>
<dbReference type="OrthoDB" id="6612291at2759"/>
<dbReference type="InterPro" id="IPR050360">
    <property type="entry name" value="MFS_Sugar_Transporters"/>
</dbReference>
<evidence type="ECO:0000259" key="9">
    <source>
        <dbReference type="PROSITE" id="PS50850"/>
    </source>
</evidence>
<evidence type="ECO:0000256" key="2">
    <source>
        <dbReference type="ARBA" id="ARBA00010992"/>
    </source>
</evidence>
<comment type="subcellular location">
    <subcellularLocation>
        <location evidence="1">Membrane</location>
        <topology evidence="1">Multi-pass membrane protein</topology>
    </subcellularLocation>
</comment>
<keyword evidence="6 8" id="KW-0472">Membrane</keyword>
<dbReference type="PROSITE" id="PS50850">
    <property type="entry name" value="MFS"/>
    <property type="match status" value="1"/>
</dbReference>
<proteinExistence type="inferred from homology"/>
<feature type="transmembrane region" description="Helical" evidence="8">
    <location>
        <begin position="498"/>
        <end position="519"/>
    </location>
</feature>
<dbReference type="PROSITE" id="PS00217">
    <property type="entry name" value="SUGAR_TRANSPORT_2"/>
    <property type="match status" value="1"/>
</dbReference>
<evidence type="ECO:0000313" key="10">
    <source>
        <dbReference type="EMBL" id="KIW45339.1"/>
    </source>
</evidence>
<feature type="transmembrane region" description="Helical" evidence="8">
    <location>
        <begin position="182"/>
        <end position="202"/>
    </location>
</feature>
<feature type="transmembrane region" description="Helical" evidence="8">
    <location>
        <begin position="459"/>
        <end position="477"/>
    </location>
</feature>
<evidence type="ECO:0000313" key="11">
    <source>
        <dbReference type="Proteomes" id="UP000053342"/>
    </source>
</evidence>
<dbReference type="InterPro" id="IPR005829">
    <property type="entry name" value="Sugar_transporter_CS"/>
</dbReference>
<keyword evidence="4 8" id="KW-0812">Transmembrane</keyword>
<dbReference type="InterPro" id="IPR020846">
    <property type="entry name" value="MFS_dom"/>
</dbReference>
<dbReference type="Pfam" id="PF00083">
    <property type="entry name" value="Sugar_tr"/>
    <property type="match status" value="1"/>
</dbReference>
<feature type="transmembrane region" description="Helical" evidence="8">
    <location>
        <begin position="208"/>
        <end position="229"/>
    </location>
</feature>
<dbReference type="PRINTS" id="PR00171">
    <property type="entry name" value="SUGRTRNSPORT"/>
</dbReference>
<feature type="transmembrane region" description="Helical" evidence="8">
    <location>
        <begin position="428"/>
        <end position="447"/>
    </location>
</feature>
<name>A0A0D2EBH2_9EURO</name>
<feature type="transmembrane region" description="Helical" evidence="8">
    <location>
        <begin position="241"/>
        <end position="261"/>
    </location>
</feature>
<sequence length="605" mass="66224">MFGILVPSIHYCGFFGTWKPKKSEGGKPKKESEGKIWGAVHKRSRLWGTLVLELHFLLTQAVGSVYKYDDVSPGFWPAMQQISVLQLGGNPSPDLTVNMIKLTLYSIGVCLVICVGGFTYGFGFASFVTSMGQPGFYEYFDLQPGTAYTASILGAVNALYYFGAAVGALLQGYVADWLGRRLALAVAAGFSLVGGSLAAGAVNVPMLITVRILHGIGLGMIICLVPVYLTEISPAKWRGFIAGLTTLSFSMGYVICSWIAVGTYFSKNLTLQWRLPLALAVAPAVIVLLATAFLPETPRYLVFRGRLDEAWALLQRIHHDPSDAQEAAAKAEYTQIVKQVEYEKEVNVGLIQIFKKPSWRKRALLAMGVQFASHCTGVNGIAAYLPMLMSSLGVSGVMPLVLYGLYVTIGTSLVAVVISFVDKVGRRRLILIGYPLLALVLLTEALLQWKYLHSDNRGGLAACILFIFIHIVIYQAVDAPTFVWCAEIFPTVIRAKGISLSFFGYFVGAITFTTPSGVAFKEIGYRMYLLYMGLCLIAFIIFYFYVPETKQVPMEELGALFGDEVVVHLTADGRGIVEEQVDKAVQIVDTKETDSTVFITHDEKA</sequence>
<evidence type="ECO:0000256" key="7">
    <source>
        <dbReference type="RuleBase" id="RU003346"/>
    </source>
</evidence>
<dbReference type="Gene3D" id="1.20.1250.20">
    <property type="entry name" value="MFS general substrate transporter like domains"/>
    <property type="match status" value="1"/>
</dbReference>
<feature type="transmembrane region" description="Helical" evidence="8">
    <location>
        <begin position="363"/>
        <end position="385"/>
    </location>
</feature>
<feature type="domain" description="Major facilitator superfamily (MFS) profile" evidence="9">
    <location>
        <begin position="109"/>
        <end position="550"/>
    </location>
</feature>
<keyword evidence="3 7" id="KW-0813">Transport</keyword>
<dbReference type="Proteomes" id="UP000053342">
    <property type="component" value="Unassembled WGS sequence"/>
</dbReference>
<dbReference type="GeneID" id="27355811"/>
<dbReference type="PANTHER" id="PTHR48022:SF11">
    <property type="entry name" value="MONOSACCHARIDE TRANSPORTER (HXT8), PUTATIVE (AFU_ORTHOLOGUE AFUA_2G08120)-RELATED"/>
    <property type="match status" value="1"/>
</dbReference>
<evidence type="ECO:0000256" key="6">
    <source>
        <dbReference type="ARBA" id="ARBA00023136"/>
    </source>
</evidence>
<dbReference type="HOGENOM" id="CLU_001265_30_13_1"/>
<dbReference type="VEuPathDB" id="FungiDB:PV06_03737"/>
<evidence type="ECO:0000256" key="4">
    <source>
        <dbReference type="ARBA" id="ARBA00022692"/>
    </source>
</evidence>
<feature type="transmembrane region" description="Helical" evidence="8">
    <location>
        <begin position="397"/>
        <end position="421"/>
    </location>
</feature>
<dbReference type="InterPro" id="IPR036259">
    <property type="entry name" value="MFS_trans_sf"/>
</dbReference>
<accession>A0A0D2EBH2</accession>
<reference evidence="10 11" key="1">
    <citation type="submission" date="2015-01" db="EMBL/GenBank/DDBJ databases">
        <title>The Genome Sequence of Exophiala oligosperma CBS72588.</title>
        <authorList>
            <consortium name="The Broad Institute Genomics Platform"/>
            <person name="Cuomo C."/>
            <person name="de Hoog S."/>
            <person name="Gorbushina A."/>
            <person name="Stielow B."/>
            <person name="Teixiera M."/>
            <person name="Abouelleil A."/>
            <person name="Chapman S.B."/>
            <person name="Priest M."/>
            <person name="Young S.K."/>
            <person name="Wortman J."/>
            <person name="Nusbaum C."/>
            <person name="Birren B."/>
        </authorList>
    </citation>
    <scope>NUCLEOTIDE SEQUENCE [LARGE SCALE GENOMIC DNA]</scope>
    <source>
        <strain evidence="10 11">CBS 72588</strain>
    </source>
</reference>
<dbReference type="AlphaFoldDB" id="A0A0D2EBH2"/>
<feature type="transmembrane region" description="Helical" evidence="8">
    <location>
        <begin position="273"/>
        <end position="294"/>
    </location>
</feature>
<dbReference type="InterPro" id="IPR005828">
    <property type="entry name" value="MFS_sugar_transport-like"/>
</dbReference>
<evidence type="ECO:0000256" key="1">
    <source>
        <dbReference type="ARBA" id="ARBA00004141"/>
    </source>
</evidence>
<feature type="transmembrane region" description="Helical" evidence="8">
    <location>
        <begin position="102"/>
        <end position="127"/>
    </location>
</feature>
<dbReference type="GO" id="GO:0016020">
    <property type="term" value="C:membrane"/>
    <property type="evidence" value="ECO:0007669"/>
    <property type="project" value="UniProtKB-SubCell"/>
</dbReference>
<feature type="transmembrane region" description="Helical" evidence="8">
    <location>
        <begin position="525"/>
        <end position="546"/>
    </location>
</feature>
<dbReference type="InterPro" id="IPR003663">
    <property type="entry name" value="Sugar/inositol_transpt"/>
</dbReference>
<evidence type="ECO:0000256" key="8">
    <source>
        <dbReference type="SAM" id="Phobius"/>
    </source>
</evidence>
<protein>
    <recommendedName>
        <fullName evidence="9">Major facilitator superfamily (MFS) profile domain-containing protein</fullName>
    </recommendedName>
</protein>
<keyword evidence="11" id="KW-1185">Reference proteome</keyword>
<organism evidence="10 11">
    <name type="scientific">Exophiala oligosperma</name>
    <dbReference type="NCBI Taxonomy" id="215243"/>
    <lineage>
        <taxon>Eukaryota</taxon>
        <taxon>Fungi</taxon>
        <taxon>Dikarya</taxon>
        <taxon>Ascomycota</taxon>
        <taxon>Pezizomycotina</taxon>
        <taxon>Eurotiomycetes</taxon>
        <taxon>Chaetothyriomycetidae</taxon>
        <taxon>Chaetothyriales</taxon>
        <taxon>Herpotrichiellaceae</taxon>
        <taxon>Exophiala</taxon>
    </lineage>
</organism>
<comment type="similarity">
    <text evidence="2 7">Belongs to the major facilitator superfamily. Sugar transporter (TC 2.A.1.1) family.</text>
</comment>
<evidence type="ECO:0000256" key="3">
    <source>
        <dbReference type="ARBA" id="ARBA00022448"/>
    </source>
</evidence>
<dbReference type="GO" id="GO:0005351">
    <property type="term" value="F:carbohydrate:proton symporter activity"/>
    <property type="evidence" value="ECO:0007669"/>
    <property type="project" value="TreeGrafter"/>
</dbReference>
<dbReference type="NCBIfam" id="TIGR00879">
    <property type="entry name" value="SP"/>
    <property type="match status" value="1"/>
</dbReference>
<dbReference type="PANTHER" id="PTHR48022">
    <property type="entry name" value="PLASTIDIC GLUCOSE TRANSPORTER 4"/>
    <property type="match status" value="1"/>
</dbReference>
<dbReference type="EMBL" id="KN847334">
    <property type="protein sequence ID" value="KIW45339.1"/>
    <property type="molecule type" value="Genomic_DNA"/>
</dbReference>
<dbReference type="RefSeq" id="XP_016265555.1">
    <property type="nucleotide sequence ID" value="XM_016404550.1"/>
</dbReference>
<keyword evidence="5 8" id="KW-1133">Transmembrane helix</keyword>
<evidence type="ECO:0000256" key="5">
    <source>
        <dbReference type="ARBA" id="ARBA00022989"/>
    </source>
</evidence>
<dbReference type="SUPFAM" id="SSF103473">
    <property type="entry name" value="MFS general substrate transporter"/>
    <property type="match status" value="1"/>
</dbReference>